<dbReference type="Proteomes" id="UP000772434">
    <property type="component" value="Unassembled WGS sequence"/>
</dbReference>
<sequence>MRRALSAKPDSDPNRTPIEPVTSSPLSNNDSPVTASKLRPNRTPSPVPPLHSSHVSSDRREIAEKKSGWFGKRKSLRISEKKEFESLAPTHRADDSATTSTSSSNVSSSWLKPDQSADARSRRPSEPSLASMNPIATSRSARPKSSGDGLIANPANMSFNGRETPSGSVNSSTGSVTDAAIFPSSSAPTSTPVLHTIPARKSSLVPDAPKSPDRKKSLTSLPRIRGKSHNDNPPRPSTAPGNTESPSMASPPPPVPPMPTVLDGYALPTLEKGKMREDPASPVPPLTSGSPPTLAPGLHTFAGANNSSSSTGSTTALKRASRKLSISGQMFGFGKRDKEKKEREREERESGKGPPSFNQH</sequence>
<feature type="compositionally biased region" description="Pro residues" evidence="1">
    <location>
        <begin position="249"/>
        <end position="259"/>
    </location>
</feature>
<evidence type="ECO:0000313" key="3">
    <source>
        <dbReference type="Proteomes" id="UP000772434"/>
    </source>
</evidence>
<protein>
    <submittedName>
        <fullName evidence="2">Uncharacterized protein</fullName>
    </submittedName>
</protein>
<reference evidence="2" key="1">
    <citation type="submission" date="2020-11" db="EMBL/GenBank/DDBJ databases">
        <authorList>
            <consortium name="DOE Joint Genome Institute"/>
            <person name="Ahrendt S."/>
            <person name="Riley R."/>
            <person name="Andreopoulos W."/>
            <person name="Labutti K."/>
            <person name="Pangilinan J."/>
            <person name="Ruiz-Duenas F.J."/>
            <person name="Barrasa J.M."/>
            <person name="Sanchez-Garcia M."/>
            <person name="Camarero S."/>
            <person name="Miyauchi S."/>
            <person name="Serrano A."/>
            <person name="Linde D."/>
            <person name="Babiker R."/>
            <person name="Drula E."/>
            <person name="Ayuso-Fernandez I."/>
            <person name="Pacheco R."/>
            <person name="Padilla G."/>
            <person name="Ferreira P."/>
            <person name="Barriuso J."/>
            <person name="Kellner H."/>
            <person name="Castanera R."/>
            <person name="Alfaro M."/>
            <person name="Ramirez L."/>
            <person name="Pisabarro A.G."/>
            <person name="Kuo A."/>
            <person name="Tritt A."/>
            <person name="Lipzen A."/>
            <person name="He G."/>
            <person name="Yan M."/>
            <person name="Ng V."/>
            <person name="Cullen D."/>
            <person name="Martin F."/>
            <person name="Rosso M.-N."/>
            <person name="Henrissat B."/>
            <person name="Hibbett D."/>
            <person name="Martinez A.T."/>
            <person name="Grigoriev I.V."/>
        </authorList>
    </citation>
    <scope>NUCLEOTIDE SEQUENCE</scope>
    <source>
        <strain evidence="2">AH 40177</strain>
    </source>
</reference>
<accession>A0A9P5P7M6</accession>
<feature type="compositionally biased region" description="Low complexity" evidence="1">
    <location>
        <begin position="302"/>
        <end position="316"/>
    </location>
</feature>
<dbReference type="AlphaFoldDB" id="A0A9P5P7M6"/>
<feature type="compositionally biased region" description="Polar residues" evidence="1">
    <location>
        <begin position="155"/>
        <end position="165"/>
    </location>
</feature>
<evidence type="ECO:0000313" key="2">
    <source>
        <dbReference type="EMBL" id="KAF9041167.1"/>
    </source>
</evidence>
<feature type="compositionally biased region" description="Low complexity" evidence="1">
    <location>
        <begin position="96"/>
        <end position="109"/>
    </location>
</feature>
<proteinExistence type="predicted"/>
<feature type="compositionally biased region" description="Polar residues" evidence="1">
    <location>
        <begin position="21"/>
        <end position="34"/>
    </location>
</feature>
<feature type="compositionally biased region" description="Low complexity" evidence="1">
    <location>
        <begin position="166"/>
        <end position="177"/>
    </location>
</feature>
<feature type="region of interest" description="Disordered" evidence="1">
    <location>
        <begin position="1"/>
        <end position="360"/>
    </location>
</feature>
<feature type="compositionally biased region" description="Basic and acidic residues" evidence="1">
    <location>
        <begin position="115"/>
        <end position="125"/>
    </location>
</feature>
<feature type="compositionally biased region" description="Basic and acidic residues" evidence="1">
    <location>
        <begin position="77"/>
        <end position="95"/>
    </location>
</feature>
<evidence type="ECO:0000256" key="1">
    <source>
        <dbReference type="SAM" id="MobiDB-lite"/>
    </source>
</evidence>
<feature type="compositionally biased region" description="Basic and acidic residues" evidence="1">
    <location>
        <begin position="56"/>
        <end position="67"/>
    </location>
</feature>
<feature type="compositionally biased region" description="Polar residues" evidence="1">
    <location>
        <begin position="128"/>
        <end position="140"/>
    </location>
</feature>
<feature type="compositionally biased region" description="Basic and acidic residues" evidence="1">
    <location>
        <begin position="334"/>
        <end position="351"/>
    </location>
</feature>
<keyword evidence="3" id="KW-1185">Reference proteome</keyword>
<gene>
    <name evidence="2" type="ORF">BDP27DRAFT_760195</name>
</gene>
<name>A0A9P5P7M6_9AGAR</name>
<dbReference type="EMBL" id="JADNRY010000553">
    <property type="protein sequence ID" value="KAF9041167.1"/>
    <property type="molecule type" value="Genomic_DNA"/>
</dbReference>
<organism evidence="2 3">
    <name type="scientific">Rhodocollybia butyracea</name>
    <dbReference type="NCBI Taxonomy" id="206335"/>
    <lineage>
        <taxon>Eukaryota</taxon>
        <taxon>Fungi</taxon>
        <taxon>Dikarya</taxon>
        <taxon>Basidiomycota</taxon>
        <taxon>Agaricomycotina</taxon>
        <taxon>Agaricomycetes</taxon>
        <taxon>Agaricomycetidae</taxon>
        <taxon>Agaricales</taxon>
        <taxon>Marasmiineae</taxon>
        <taxon>Omphalotaceae</taxon>
        <taxon>Rhodocollybia</taxon>
    </lineage>
</organism>
<comment type="caution">
    <text evidence="2">The sequence shown here is derived from an EMBL/GenBank/DDBJ whole genome shotgun (WGS) entry which is preliminary data.</text>
</comment>
<feature type="compositionally biased region" description="Polar residues" evidence="1">
    <location>
        <begin position="183"/>
        <end position="193"/>
    </location>
</feature>